<dbReference type="EMBL" id="DVIU01000171">
    <property type="protein sequence ID" value="HIS36681.1"/>
    <property type="molecule type" value="Genomic_DNA"/>
</dbReference>
<reference evidence="1" key="1">
    <citation type="submission" date="2020-10" db="EMBL/GenBank/DDBJ databases">
        <authorList>
            <person name="Gilroy R."/>
        </authorList>
    </citation>
    <scope>NUCLEOTIDE SEQUENCE</scope>
    <source>
        <strain evidence="1">6276</strain>
    </source>
</reference>
<reference evidence="1" key="2">
    <citation type="journal article" date="2021" name="PeerJ">
        <title>Extensive microbial diversity within the chicken gut microbiome revealed by metagenomics and culture.</title>
        <authorList>
            <person name="Gilroy R."/>
            <person name="Ravi A."/>
            <person name="Getino M."/>
            <person name="Pursley I."/>
            <person name="Horton D.L."/>
            <person name="Alikhan N.F."/>
            <person name="Baker D."/>
            <person name="Gharbi K."/>
            <person name="Hall N."/>
            <person name="Watson M."/>
            <person name="Adriaenssens E.M."/>
            <person name="Foster-Nyarko E."/>
            <person name="Jarju S."/>
            <person name="Secka A."/>
            <person name="Antonio M."/>
            <person name="Oren A."/>
            <person name="Chaudhuri R.R."/>
            <person name="La Ragione R."/>
            <person name="Hildebrand F."/>
            <person name="Pallen M.J."/>
        </authorList>
    </citation>
    <scope>NUCLEOTIDE SEQUENCE</scope>
    <source>
        <strain evidence="1">6276</strain>
    </source>
</reference>
<dbReference type="AlphaFoldDB" id="A0A9D1JN60"/>
<accession>A0A9D1JN60</accession>
<sequence length="103" mass="11517">MQINRISLINIQPQLIKHTPENPEVEKVSAQGGGLPLPTTAQYLAFTGGYSLDLASTIKNLDKLAQKKSNVYPPQIREWAGIILEDGNKSKETLINIHKKFYE</sequence>
<evidence type="ECO:0000313" key="1">
    <source>
        <dbReference type="EMBL" id="HIS36681.1"/>
    </source>
</evidence>
<organism evidence="1 2">
    <name type="scientific">Candidatus Scatousia excrementigallinarum</name>
    <dbReference type="NCBI Taxonomy" id="2840935"/>
    <lineage>
        <taxon>Bacteria</taxon>
        <taxon>Candidatus Scatousia</taxon>
    </lineage>
</organism>
<dbReference type="Proteomes" id="UP000823928">
    <property type="component" value="Unassembled WGS sequence"/>
</dbReference>
<name>A0A9D1JN60_9BACT</name>
<feature type="non-terminal residue" evidence="1">
    <location>
        <position position="103"/>
    </location>
</feature>
<protein>
    <submittedName>
        <fullName evidence="1">Uncharacterized protein</fullName>
    </submittedName>
</protein>
<comment type="caution">
    <text evidence="1">The sequence shown here is derived from an EMBL/GenBank/DDBJ whole genome shotgun (WGS) entry which is preliminary data.</text>
</comment>
<evidence type="ECO:0000313" key="2">
    <source>
        <dbReference type="Proteomes" id="UP000823928"/>
    </source>
</evidence>
<gene>
    <name evidence="1" type="ORF">IAC10_08645</name>
</gene>
<proteinExistence type="predicted"/>